<sequence>MGLLQSITFRLADSLPQELLKQLELEVACVAEDRQQLHRRKLTEKYMDSGLGCCVLQHPAVADIVQNAFLKFDGVKYRLIAWCIMPNHVHVLIEPLIELGKIVQSWKAFTGRWVMQHNAGLELGVPGKSLWMREYWDRYIRNEEHQQKVIEYIHQNPVKARLCQFPESWRWSSAFQGKQYLNVVPQK</sequence>
<proteinExistence type="predicted"/>
<feature type="domain" description="Transposase IS200-like" evidence="1">
    <location>
        <begin position="48"/>
        <end position="156"/>
    </location>
</feature>
<dbReference type="PANTHER" id="PTHR36966">
    <property type="entry name" value="REP-ASSOCIATED TYROSINE TRANSPOSASE"/>
    <property type="match status" value="1"/>
</dbReference>
<keyword evidence="3" id="KW-1185">Reference proteome</keyword>
<dbReference type="NCBIfam" id="NF047646">
    <property type="entry name" value="REP_Tyr_transpos"/>
    <property type="match status" value="1"/>
</dbReference>
<dbReference type="REBASE" id="149371">
    <property type="entry name" value="M.CliFORF9660P"/>
</dbReference>
<dbReference type="PANTHER" id="PTHR36966:SF1">
    <property type="entry name" value="REP-ASSOCIATED TYROSINE TRANSPOSASE"/>
    <property type="match status" value="1"/>
</dbReference>
<evidence type="ECO:0000259" key="1">
    <source>
        <dbReference type="SMART" id="SM01321"/>
    </source>
</evidence>
<name>A0A101J4Z8_CHLLI</name>
<dbReference type="Gene3D" id="3.30.70.1290">
    <property type="entry name" value="Transposase IS200-like"/>
    <property type="match status" value="1"/>
</dbReference>
<dbReference type="InterPro" id="IPR036515">
    <property type="entry name" value="Transposase_17_sf"/>
</dbReference>
<gene>
    <name evidence="2" type="ORF">ASB62_09660</name>
</gene>
<dbReference type="Proteomes" id="UP000053937">
    <property type="component" value="Unassembled WGS sequence"/>
</dbReference>
<protein>
    <recommendedName>
        <fullName evidence="1">Transposase IS200-like domain-containing protein</fullName>
    </recommendedName>
</protein>
<dbReference type="SUPFAM" id="SSF143422">
    <property type="entry name" value="Transposase IS200-like"/>
    <property type="match status" value="1"/>
</dbReference>
<evidence type="ECO:0000313" key="3">
    <source>
        <dbReference type="Proteomes" id="UP000053937"/>
    </source>
</evidence>
<dbReference type="GO" id="GO:0043565">
    <property type="term" value="F:sequence-specific DNA binding"/>
    <property type="evidence" value="ECO:0007669"/>
    <property type="project" value="TreeGrafter"/>
</dbReference>
<reference evidence="2 3" key="1">
    <citation type="submission" date="2015-10" db="EMBL/GenBank/DDBJ databases">
        <title>Draft Genome Sequence of Chlorobium limicola strain Frasassi Growing under Artificial Lighting in the Frasassi Cave System.</title>
        <authorList>
            <person name="Mansor M."/>
            <person name="Macalady J."/>
        </authorList>
    </citation>
    <scope>NUCLEOTIDE SEQUENCE [LARGE SCALE GENOMIC DNA]</scope>
    <source>
        <strain evidence="2 3">Frasassi</strain>
    </source>
</reference>
<dbReference type="OrthoDB" id="9794403at2"/>
<dbReference type="EMBL" id="LMBR01000246">
    <property type="protein sequence ID" value="KUL20314.1"/>
    <property type="molecule type" value="Genomic_DNA"/>
</dbReference>
<dbReference type="GO" id="GO:0006313">
    <property type="term" value="P:DNA transposition"/>
    <property type="evidence" value="ECO:0007669"/>
    <property type="project" value="InterPro"/>
</dbReference>
<evidence type="ECO:0000313" key="2">
    <source>
        <dbReference type="EMBL" id="KUL20314.1"/>
    </source>
</evidence>
<dbReference type="Pfam" id="PF01797">
    <property type="entry name" value="Y1_Tnp"/>
    <property type="match status" value="1"/>
</dbReference>
<accession>A0A101J4Z8</accession>
<organism evidence="2 3">
    <name type="scientific">Chlorobium limicola</name>
    <dbReference type="NCBI Taxonomy" id="1092"/>
    <lineage>
        <taxon>Bacteria</taxon>
        <taxon>Pseudomonadati</taxon>
        <taxon>Chlorobiota</taxon>
        <taxon>Chlorobiia</taxon>
        <taxon>Chlorobiales</taxon>
        <taxon>Chlorobiaceae</taxon>
        <taxon>Chlorobium/Pelodictyon group</taxon>
        <taxon>Chlorobium</taxon>
    </lineage>
</organism>
<dbReference type="SMART" id="SM01321">
    <property type="entry name" value="Y1_Tnp"/>
    <property type="match status" value="1"/>
</dbReference>
<dbReference type="InterPro" id="IPR052715">
    <property type="entry name" value="RAYT_transposase"/>
</dbReference>
<dbReference type="GO" id="GO:0004803">
    <property type="term" value="F:transposase activity"/>
    <property type="evidence" value="ECO:0007669"/>
    <property type="project" value="InterPro"/>
</dbReference>
<dbReference type="InterPro" id="IPR002686">
    <property type="entry name" value="Transposase_17"/>
</dbReference>
<dbReference type="AlphaFoldDB" id="A0A101J4Z8"/>
<comment type="caution">
    <text evidence="2">The sequence shown here is derived from an EMBL/GenBank/DDBJ whole genome shotgun (WGS) entry which is preliminary data.</text>
</comment>